<dbReference type="EMBL" id="AAAGNC010000010">
    <property type="protein sequence ID" value="EAC0256935.1"/>
    <property type="molecule type" value="Genomic_DNA"/>
</dbReference>
<evidence type="ECO:0000313" key="2">
    <source>
        <dbReference type="EMBL" id="EDD2822903.1"/>
    </source>
</evidence>
<gene>
    <name evidence="1" type="ORF">EHE49_09775</name>
    <name evidence="2" type="ORF">GA754_09825</name>
</gene>
<reference evidence="1" key="1">
    <citation type="submission" date="2018-11" db="EMBL/GenBank/DDBJ databases">
        <authorList>
            <person name="Ashton P.M."/>
            <person name="Dallman T."/>
            <person name="Nair S."/>
            <person name="De Pinna E."/>
            <person name="Peters T."/>
            <person name="Grant K."/>
        </authorList>
    </citation>
    <scope>NUCLEOTIDE SEQUENCE [LARGE SCALE GENOMIC DNA]</scope>
    <source>
        <strain evidence="1">634658</strain>
        <strain evidence="2">816209</strain>
    </source>
</reference>
<name>A0A3Z4X9Q0_SALET</name>
<proteinExistence type="predicted"/>
<accession>A0A3Z4X9Q0</accession>
<evidence type="ECO:0000313" key="1">
    <source>
        <dbReference type="EMBL" id="EAC0256935.1"/>
    </source>
</evidence>
<comment type="caution">
    <text evidence="1">The sequence shown here is derived from an EMBL/GenBank/DDBJ whole genome shotgun (WGS) entry which is preliminary data.</text>
</comment>
<dbReference type="AlphaFoldDB" id="A0A3Z4X9Q0"/>
<sequence length="285" mass="32958">MFVFAVINAPKYPNKLTQKNYDEITKRSYPYIQKYNGEYASYAICPACMNPVRLVNKNSNERVSGTLYAMHVKYSVNDLAGYEQSNYDNCDLRNPTRMDEKIRRPPSQDGISNEIKDKIRNHFDLLVQIMKRITSINFTDVILSKMLDDFVLNKGHTYRAITPLNIPYSFLYMTEAKDLYGCKVSNKMADEINQKSEQFMCGNYNTVGRRKNAKGKKIIFFFSDHKLSSVDKSQTIQLNIAELGYNDNPEDGEILYKGIIDIDNTIFDNYIRNKNNMLSLAKSKL</sequence>
<dbReference type="EMBL" id="AALTSX010000005">
    <property type="protein sequence ID" value="EDD2822903.1"/>
    <property type="molecule type" value="Genomic_DNA"/>
</dbReference>
<organism evidence="1">
    <name type="scientific">Salmonella enterica subsp. enterica serovar Chester</name>
    <dbReference type="NCBI Taxonomy" id="149386"/>
    <lineage>
        <taxon>Bacteria</taxon>
        <taxon>Pseudomonadati</taxon>
        <taxon>Pseudomonadota</taxon>
        <taxon>Gammaproteobacteria</taxon>
        <taxon>Enterobacterales</taxon>
        <taxon>Enterobacteriaceae</taxon>
        <taxon>Salmonella</taxon>
    </lineage>
</organism>
<protein>
    <submittedName>
        <fullName evidence="1">Uncharacterized protein</fullName>
    </submittedName>
</protein>
<dbReference type="Proteomes" id="UP000839816">
    <property type="component" value="Unassembled WGS sequence"/>
</dbReference>